<evidence type="ECO:0008006" key="4">
    <source>
        <dbReference type="Google" id="ProtNLM"/>
    </source>
</evidence>
<dbReference type="InterPro" id="IPR025443">
    <property type="entry name" value="DUF4307"/>
</dbReference>
<accession>A0ABP6GLK1</accession>
<protein>
    <recommendedName>
        <fullName evidence="4">DUF4307 domain-containing protein</fullName>
    </recommendedName>
</protein>
<evidence type="ECO:0000256" key="1">
    <source>
        <dbReference type="SAM" id="Phobius"/>
    </source>
</evidence>
<dbReference type="EMBL" id="BAAATZ010000006">
    <property type="protein sequence ID" value="GAA2723598.1"/>
    <property type="molecule type" value="Genomic_DNA"/>
</dbReference>
<reference evidence="3" key="1">
    <citation type="journal article" date="2019" name="Int. J. Syst. Evol. Microbiol.">
        <title>The Global Catalogue of Microorganisms (GCM) 10K type strain sequencing project: providing services to taxonomists for standard genome sequencing and annotation.</title>
        <authorList>
            <consortium name="The Broad Institute Genomics Platform"/>
            <consortium name="The Broad Institute Genome Sequencing Center for Infectious Disease"/>
            <person name="Wu L."/>
            <person name="Ma J."/>
        </authorList>
    </citation>
    <scope>NUCLEOTIDE SEQUENCE [LARGE SCALE GENOMIC DNA]</scope>
    <source>
        <strain evidence="3">JCM 8201</strain>
    </source>
</reference>
<dbReference type="Proteomes" id="UP001501842">
    <property type="component" value="Unassembled WGS sequence"/>
</dbReference>
<feature type="transmembrane region" description="Helical" evidence="1">
    <location>
        <begin position="6"/>
        <end position="24"/>
    </location>
</feature>
<comment type="caution">
    <text evidence="2">The sequence shown here is derived from an EMBL/GenBank/DDBJ whole genome shotgun (WGS) entry which is preliminary data.</text>
</comment>
<sequence length="118" mass="12330">MGTLIGYGVIGLFVALCMVGWAVVMGNAGDGRSGIHGIAGRTISYDVQSESSVQVTFQILKPEDARVACTVRAQAVDGFIVGQQEVVAEPGKSTSSQMIYLSTSRKATTAEVVDCARS</sequence>
<evidence type="ECO:0000313" key="3">
    <source>
        <dbReference type="Proteomes" id="UP001501842"/>
    </source>
</evidence>
<keyword evidence="3" id="KW-1185">Reference proteome</keyword>
<evidence type="ECO:0000313" key="2">
    <source>
        <dbReference type="EMBL" id="GAA2723598.1"/>
    </source>
</evidence>
<name>A0ABP6GLK1_9ACTN</name>
<organism evidence="2 3">
    <name type="scientific">Actinocorallia aurantiaca</name>
    <dbReference type="NCBI Taxonomy" id="46204"/>
    <lineage>
        <taxon>Bacteria</taxon>
        <taxon>Bacillati</taxon>
        <taxon>Actinomycetota</taxon>
        <taxon>Actinomycetes</taxon>
        <taxon>Streptosporangiales</taxon>
        <taxon>Thermomonosporaceae</taxon>
        <taxon>Actinocorallia</taxon>
    </lineage>
</organism>
<proteinExistence type="predicted"/>
<keyword evidence="1" id="KW-0812">Transmembrane</keyword>
<keyword evidence="1" id="KW-0472">Membrane</keyword>
<gene>
    <name evidence="2" type="ORF">GCM10010439_19320</name>
</gene>
<keyword evidence="1" id="KW-1133">Transmembrane helix</keyword>
<dbReference type="Pfam" id="PF14155">
    <property type="entry name" value="DUF4307"/>
    <property type="match status" value="1"/>
</dbReference>